<accession>A0A4Z2HN25</accession>
<protein>
    <submittedName>
        <fullName evidence="1">Uncharacterized protein</fullName>
    </submittedName>
</protein>
<evidence type="ECO:0000313" key="1">
    <source>
        <dbReference type="EMBL" id="TNN66373.1"/>
    </source>
</evidence>
<comment type="caution">
    <text evidence="1">The sequence shown here is derived from an EMBL/GenBank/DDBJ whole genome shotgun (WGS) entry which is preliminary data.</text>
</comment>
<dbReference type="AlphaFoldDB" id="A0A4Z2HN25"/>
<gene>
    <name evidence="1" type="ORF">EYF80_023412</name>
</gene>
<dbReference type="EMBL" id="SRLO01000220">
    <property type="protein sequence ID" value="TNN66373.1"/>
    <property type="molecule type" value="Genomic_DNA"/>
</dbReference>
<organism evidence="1 2">
    <name type="scientific">Liparis tanakae</name>
    <name type="common">Tanaka's snailfish</name>
    <dbReference type="NCBI Taxonomy" id="230148"/>
    <lineage>
        <taxon>Eukaryota</taxon>
        <taxon>Metazoa</taxon>
        <taxon>Chordata</taxon>
        <taxon>Craniata</taxon>
        <taxon>Vertebrata</taxon>
        <taxon>Euteleostomi</taxon>
        <taxon>Actinopterygii</taxon>
        <taxon>Neopterygii</taxon>
        <taxon>Teleostei</taxon>
        <taxon>Neoteleostei</taxon>
        <taxon>Acanthomorphata</taxon>
        <taxon>Eupercaria</taxon>
        <taxon>Perciformes</taxon>
        <taxon>Cottioidei</taxon>
        <taxon>Cottales</taxon>
        <taxon>Liparidae</taxon>
        <taxon>Liparis</taxon>
    </lineage>
</organism>
<proteinExistence type="predicted"/>
<evidence type="ECO:0000313" key="2">
    <source>
        <dbReference type="Proteomes" id="UP000314294"/>
    </source>
</evidence>
<name>A0A4Z2HN25_9TELE</name>
<sequence>MKLGEQVRGSGVDAELELHGAAHMIPDLDLHRAARLQGQKETPARLGTALWRKRLGAMMVATAHRFILFLFSLETTLLRNSRRA</sequence>
<dbReference type="Proteomes" id="UP000314294">
    <property type="component" value="Unassembled WGS sequence"/>
</dbReference>
<keyword evidence="2" id="KW-1185">Reference proteome</keyword>
<reference evidence="1 2" key="1">
    <citation type="submission" date="2019-03" db="EMBL/GenBank/DDBJ databases">
        <title>First draft genome of Liparis tanakae, snailfish: a comprehensive survey of snailfish specific genes.</title>
        <authorList>
            <person name="Kim W."/>
            <person name="Song I."/>
            <person name="Jeong J.-H."/>
            <person name="Kim D."/>
            <person name="Kim S."/>
            <person name="Ryu S."/>
            <person name="Song J.Y."/>
            <person name="Lee S.K."/>
        </authorList>
    </citation>
    <scope>NUCLEOTIDE SEQUENCE [LARGE SCALE GENOMIC DNA]</scope>
    <source>
        <tissue evidence="1">Muscle</tissue>
    </source>
</reference>